<name>A0ABP9XWQ9_9FUNG</name>
<dbReference type="Proteomes" id="UP001476247">
    <property type="component" value="Unassembled WGS sequence"/>
</dbReference>
<keyword evidence="2" id="KW-1185">Reference proteome</keyword>
<reference evidence="1 2" key="1">
    <citation type="submission" date="2024-04" db="EMBL/GenBank/DDBJ databases">
        <title>genome sequences of Mucor flavus KT1a and Helicostylum pulchrum KT1b strains isolation_sourced from the surface of a dry-aged beef.</title>
        <authorList>
            <person name="Toyotome T."/>
            <person name="Hosono M."/>
            <person name="Torimaru M."/>
            <person name="Fukuda K."/>
            <person name="Mikami N."/>
        </authorList>
    </citation>
    <scope>NUCLEOTIDE SEQUENCE [LARGE SCALE GENOMIC DNA]</scope>
    <source>
        <strain evidence="1 2">KT1b</strain>
    </source>
</reference>
<gene>
    <name evidence="1" type="ORF">HPULCUR_004611</name>
</gene>
<comment type="caution">
    <text evidence="1">The sequence shown here is derived from an EMBL/GenBank/DDBJ whole genome shotgun (WGS) entry which is preliminary data.</text>
</comment>
<dbReference type="EMBL" id="BAABUJ010000012">
    <property type="protein sequence ID" value="GAA5799201.1"/>
    <property type="molecule type" value="Genomic_DNA"/>
</dbReference>
<protein>
    <submittedName>
        <fullName evidence="1">Uncharacterized protein</fullName>
    </submittedName>
</protein>
<evidence type="ECO:0000313" key="2">
    <source>
        <dbReference type="Proteomes" id="UP001476247"/>
    </source>
</evidence>
<accession>A0ABP9XWQ9</accession>
<sequence>MSLCCEVYMLSLIDKGLYLLQEFSSFNYPRTHIEVRNGGIIKLINSLSMVKSVMDNTLDIRNNYFSSANDSIIKIIKIIEKSNNNKDWVSDVTCSLF</sequence>
<proteinExistence type="predicted"/>
<organism evidence="1 2">
    <name type="scientific">Helicostylum pulchrum</name>
    <dbReference type="NCBI Taxonomy" id="562976"/>
    <lineage>
        <taxon>Eukaryota</taxon>
        <taxon>Fungi</taxon>
        <taxon>Fungi incertae sedis</taxon>
        <taxon>Mucoromycota</taxon>
        <taxon>Mucoromycotina</taxon>
        <taxon>Mucoromycetes</taxon>
        <taxon>Mucorales</taxon>
        <taxon>Mucorineae</taxon>
        <taxon>Mucoraceae</taxon>
        <taxon>Helicostylum</taxon>
    </lineage>
</organism>
<evidence type="ECO:0000313" key="1">
    <source>
        <dbReference type="EMBL" id="GAA5799201.1"/>
    </source>
</evidence>